<evidence type="ECO:0000313" key="2">
    <source>
        <dbReference type="Proteomes" id="UP000827751"/>
    </source>
</evidence>
<accession>A0AAE9CB05</accession>
<sequence length="128" mass="14703">MFIETKRFRLTRISYTIILNYKKGVLLMNIQLPEVKTLLIFDNGSETDTKVIDFIDPASHYTYEFEDIACDNIPVDMNNIDWDESYATYFSEESKVVVGNQNGAVLTIEVKTVLSIGGSYFELKQIQI</sequence>
<evidence type="ECO:0000313" key="1">
    <source>
        <dbReference type="EMBL" id="UGO46113.1"/>
    </source>
</evidence>
<proteinExistence type="predicted"/>
<protein>
    <submittedName>
        <fullName evidence="1">Uncharacterized protein</fullName>
    </submittedName>
</protein>
<gene>
    <name evidence="1" type="ORF">CHEWBECCA_30</name>
</gene>
<dbReference type="EMBL" id="OK499972">
    <property type="protein sequence ID" value="UGO46113.1"/>
    <property type="molecule type" value="Genomic_DNA"/>
</dbReference>
<keyword evidence="2" id="KW-1185">Reference proteome</keyword>
<reference evidence="1 2" key="1">
    <citation type="submission" date="2021-10" db="EMBL/GenBank/DDBJ databases">
        <authorList>
            <person name="Lavering E.D."/>
            <person name="James R."/>
            <person name="Fairhom J.D."/>
            <person name="Ogilvie B.H."/>
            <person name="Thurgood T.L."/>
            <person name="Robison R.A."/>
            <person name="Grose J.H."/>
        </authorList>
    </citation>
    <scope>NUCLEOTIDE SEQUENCE [LARGE SCALE GENOMIC DNA]</scope>
</reference>
<name>A0AAE9CB05_9CAUD</name>
<organism evidence="1 2">
    <name type="scientific">Bacillus phage vB_BanS_Chewbecca</name>
    <dbReference type="NCBI Taxonomy" id="2894786"/>
    <lineage>
        <taxon>Viruses</taxon>
        <taxon>Duplodnaviria</taxon>
        <taxon>Heunggongvirae</taxon>
        <taxon>Uroviricota</taxon>
        <taxon>Caudoviricetes</taxon>
        <taxon>Joanripponvirinae</taxon>
        <taxon>Tsamsavirus</taxon>
        <taxon>Tsamsavirus chewbecca</taxon>
    </lineage>
</organism>
<dbReference type="Proteomes" id="UP000827751">
    <property type="component" value="Segment"/>
</dbReference>